<keyword evidence="1" id="KW-1185">Reference proteome</keyword>
<dbReference type="Proteomes" id="UP000887574">
    <property type="component" value="Unplaced"/>
</dbReference>
<proteinExistence type="predicted"/>
<organism evidence="1 2">
    <name type="scientific">Ditylenchus dipsaci</name>
    <dbReference type="NCBI Taxonomy" id="166011"/>
    <lineage>
        <taxon>Eukaryota</taxon>
        <taxon>Metazoa</taxon>
        <taxon>Ecdysozoa</taxon>
        <taxon>Nematoda</taxon>
        <taxon>Chromadorea</taxon>
        <taxon>Rhabditida</taxon>
        <taxon>Tylenchina</taxon>
        <taxon>Tylenchomorpha</taxon>
        <taxon>Sphaerularioidea</taxon>
        <taxon>Anguinidae</taxon>
        <taxon>Anguininae</taxon>
        <taxon>Ditylenchus</taxon>
    </lineage>
</organism>
<sequence>MKDANDCVVAFEKTELAGKPSALAACCPKFKEKYSCLKDSIVRECSGIQQKLLFDSFQKTFNYMRYTDKEVDLLGQGNAACDDLLASLAQAQDNSSPFLSDYNLDSFDDYLSSDNDTDSEPEDEDEATGLAVNSYSSLLTLFCATLFGQAIILIGF</sequence>
<protein>
    <submittedName>
        <fullName evidence="2">Uncharacterized protein</fullName>
    </submittedName>
</protein>
<reference evidence="2" key="1">
    <citation type="submission" date="2022-11" db="UniProtKB">
        <authorList>
            <consortium name="WormBaseParasite"/>
        </authorList>
    </citation>
    <scope>IDENTIFICATION</scope>
</reference>
<dbReference type="WBParaSite" id="jg15429">
    <property type="protein sequence ID" value="jg15429"/>
    <property type="gene ID" value="jg15429"/>
</dbReference>
<evidence type="ECO:0000313" key="1">
    <source>
        <dbReference type="Proteomes" id="UP000887574"/>
    </source>
</evidence>
<accession>A0A915D4X3</accession>
<dbReference type="AlphaFoldDB" id="A0A915D4X3"/>
<evidence type="ECO:0000313" key="2">
    <source>
        <dbReference type="WBParaSite" id="jg15429"/>
    </source>
</evidence>
<name>A0A915D4X3_9BILA</name>